<reference evidence="6" key="2">
    <citation type="submission" date="2018-07" db="EMBL/GenBank/DDBJ databases">
        <authorList>
            <person name="Quirk P.G."/>
            <person name="Krulwich T.A."/>
        </authorList>
    </citation>
    <scope>NUCLEOTIDE SEQUENCE</scope>
</reference>
<sequence length="226" mass="26017">MYFLESGDKVRYFYESNALSPKGELLVDPIFALNKVGHALHTERDVFKKFTFNYRVKDICYQLGFKRPAIPQSMYIYKNPGVGGEVKSHQDASYLYTEPATAVGFWLALDDATASNGCLQFIKGSHKNGVHRRYMRNPDKNSPDLMIYDRPEPIYPLSNFTSVPVKKGTLILIHSQVVHRSDNNRSKDSRHAYAFHVVETENCEYSKDNWLQPPKDKPFPILYSIQ</sequence>
<protein>
    <submittedName>
        <fullName evidence="6">CSON001839 protein</fullName>
    </submittedName>
</protein>
<dbReference type="InterPro" id="IPR008775">
    <property type="entry name" value="Phytyl_CoA_dOase-like"/>
</dbReference>
<dbReference type="OMA" id="KYSEDNW"/>
<name>A0A336MM23_CULSO</name>
<dbReference type="AlphaFoldDB" id="A0A336MM23"/>
<evidence type="ECO:0000256" key="3">
    <source>
        <dbReference type="ARBA" id="ARBA00023004"/>
    </source>
</evidence>
<dbReference type="Pfam" id="PF05721">
    <property type="entry name" value="PhyH"/>
    <property type="match status" value="1"/>
</dbReference>
<dbReference type="PANTHER" id="PTHR20883:SF15">
    <property type="entry name" value="PHYTANOYL-COA DIOXYGENASE DOMAIN-CONTAINING PROTEIN 1"/>
    <property type="match status" value="1"/>
</dbReference>
<keyword evidence="2" id="KW-0479">Metal-binding</keyword>
<dbReference type="EMBL" id="UFQT01001297">
    <property type="protein sequence ID" value="SSX29883.1"/>
    <property type="molecule type" value="Genomic_DNA"/>
</dbReference>
<dbReference type="EMBL" id="UFQS01001297">
    <property type="protein sequence ID" value="SSX10161.1"/>
    <property type="molecule type" value="Genomic_DNA"/>
</dbReference>
<evidence type="ECO:0000256" key="2">
    <source>
        <dbReference type="ARBA" id="ARBA00022723"/>
    </source>
</evidence>
<gene>
    <name evidence="6" type="primary">CSON001839</name>
</gene>
<accession>A0A336MM23</accession>
<dbReference type="SUPFAM" id="SSF51197">
    <property type="entry name" value="Clavaminate synthase-like"/>
    <property type="match status" value="1"/>
</dbReference>
<reference evidence="5" key="1">
    <citation type="submission" date="2018-04" db="EMBL/GenBank/DDBJ databases">
        <authorList>
            <person name="Go L.Y."/>
            <person name="Mitchell J.A."/>
        </authorList>
    </citation>
    <scope>NUCLEOTIDE SEQUENCE</scope>
    <source>
        <tissue evidence="5">Whole organism</tissue>
    </source>
</reference>
<dbReference type="VEuPathDB" id="VectorBase:CSON001839"/>
<organism evidence="6">
    <name type="scientific">Culicoides sonorensis</name>
    <name type="common">Biting midge</name>
    <dbReference type="NCBI Taxonomy" id="179676"/>
    <lineage>
        <taxon>Eukaryota</taxon>
        <taxon>Metazoa</taxon>
        <taxon>Ecdysozoa</taxon>
        <taxon>Arthropoda</taxon>
        <taxon>Hexapoda</taxon>
        <taxon>Insecta</taxon>
        <taxon>Pterygota</taxon>
        <taxon>Neoptera</taxon>
        <taxon>Endopterygota</taxon>
        <taxon>Diptera</taxon>
        <taxon>Nematocera</taxon>
        <taxon>Chironomoidea</taxon>
        <taxon>Ceratopogonidae</taxon>
        <taxon>Ceratopogoninae</taxon>
        <taxon>Culicoides</taxon>
        <taxon>Monoculicoides</taxon>
    </lineage>
</organism>
<proteinExistence type="inferred from homology"/>
<evidence type="ECO:0000313" key="5">
    <source>
        <dbReference type="EMBL" id="SSX10161.1"/>
    </source>
</evidence>
<dbReference type="PANTHER" id="PTHR20883">
    <property type="entry name" value="PHYTANOYL-COA DIOXYGENASE DOMAIN CONTAINING 1"/>
    <property type="match status" value="1"/>
</dbReference>
<evidence type="ECO:0000256" key="1">
    <source>
        <dbReference type="ARBA" id="ARBA00001962"/>
    </source>
</evidence>
<dbReference type="Gene3D" id="2.60.120.620">
    <property type="entry name" value="q2cbj1_9rhob like domain"/>
    <property type="match status" value="1"/>
</dbReference>
<evidence type="ECO:0000256" key="4">
    <source>
        <dbReference type="ARBA" id="ARBA00038356"/>
    </source>
</evidence>
<comment type="cofactor">
    <cofactor evidence="1">
        <name>Fe cation</name>
        <dbReference type="ChEBI" id="CHEBI:24875"/>
    </cofactor>
</comment>
<dbReference type="GO" id="GO:0046872">
    <property type="term" value="F:metal ion binding"/>
    <property type="evidence" value="ECO:0007669"/>
    <property type="project" value="UniProtKB-KW"/>
</dbReference>
<comment type="similarity">
    <text evidence="4">Belongs to the PhyH family. PHYHD1 subfamily.</text>
</comment>
<keyword evidence="3" id="KW-0408">Iron</keyword>
<evidence type="ECO:0000313" key="6">
    <source>
        <dbReference type="EMBL" id="SSX29883.1"/>
    </source>
</evidence>